<dbReference type="InterPro" id="IPR021204">
    <property type="entry name" value="Integr_conj_element_PFL4711"/>
</dbReference>
<evidence type="ECO:0000256" key="1">
    <source>
        <dbReference type="SAM" id="MobiDB-lite"/>
    </source>
</evidence>
<sequence>MKYCIRGLLAMAFISTNSRAELSLPQINDSAMGYGKDVTGAVSDKLYYTLGGGSVISQPGTRSNMRTIGVDLGWNSDMMCGNFDLKTTVGNQLNGITDGFKDLMGEVIQGATGAVASLPAMLIQRANPGLYDALTNGLLQANVGFDKAQLSCQNMAKKLANFTDSSSWSQSAAIEEYKQLVNSGDADAIRIDNAGQKVSGKSGNNWVGGQQRGGKGQAAIRPTHDMAAAGYNMMNGLPVLSSSPVPASSCDGSACNKFSSSLDAGRTIVQVLGDRSMRTCTNSSECTSGGDDQQPGTTVAGTGFVPMFEKAVKTNIEELVKLVNGTVKPNAENLGKLKTGSLTVTAGVIKSLQRDPDNAALTARLASELALAETVEIALLMRQLLITGMSEPNVAAQPMALDEGDRRISALDREINAIRTGMKLKRELSRNSILTIIERENGRVNANPQTQSEDSTDLHFNQLGLPSSENGKDNH</sequence>
<organism evidence="3 4">
    <name type="scientific">Rouxiella silvae</name>
    <dbReference type="NCBI Taxonomy" id="1646373"/>
    <lineage>
        <taxon>Bacteria</taxon>
        <taxon>Pseudomonadati</taxon>
        <taxon>Pseudomonadota</taxon>
        <taxon>Gammaproteobacteria</taxon>
        <taxon>Enterobacterales</taxon>
        <taxon>Yersiniaceae</taxon>
        <taxon>Rouxiella</taxon>
    </lineage>
</organism>
<reference evidence="3 4" key="1">
    <citation type="journal article" date="2017" name="Int. J. Syst. Evol. Microbiol.">
        <title>Rouxiella badensis sp. nov. and Rouxiella silvae sp. nov. isolated from peat bog soil in Germany and emendation of the genus description.</title>
        <authorList>
            <person name="Le Fleche-Mateos A."/>
            <person name="Kugler J.H."/>
            <person name="Hansen S.H."/>
            <person name="Syldatk C."/>
            <person name="Hausmann R."/>
            <person name="Lomprez F."/>
            <person name="Vandenbogaert M."/>
            <person name="Manuguerra J.C."/>
            <person name="Grimont P.A."/>
        </authorList>
    </citation>
    <scope>NUCLEOTIDE SEQUENCE [LARGE SCALE GENOMIC DNA]</scope>
    <source>
        <strain evidence="3 4">213</strain>
    </source>
</reference>
<dbReference type="NCBIfam" id="TIGR03755">
    <property type="entry name" value="conj_TIGR03755"/>
    <property type="match status" value="1"/>
</dbReference>
<protein>
    <submittedName>
        <fullName evidence="3">Integrating conjugative element protein</fullName>
    </submittedName>
</protein>
<keyword evidence="4" id="KW-1185">Reference proteome</keyword>
<comment type="caution">
    <text evidence="3">The sequence shown here is derived from an EMBL/GenBank/DDBJ whole genome shotgun (WGS) entry which is preliminary data.</text>
</comment>
<feature type="region of interest" description="Disordered" evidence="1">
    <location>
        <begin position="442"/>
        <end position="475"/>
    </location>
</feature>
<keyword evidence="2" id="KW-0732">Signal</keyword>
<proteinExistence type="predicted"/>
<feature type="chain" id="PRO_5046797334" evidence="2">
    <location>
        <begin position="21"/>
        <end position="475"/>
    </location>
</feature>
<accession>A0ABX3TTR8</accession>
<evidence type="ECO:0000313" key="4">
    <source>
        <dbReference type="Proteomes" id="UP000192722"/>
    </source>
</evidence>
<evidence type="ECO:0000313" key="3">
    <source>
        <dbReference type="EMBL" id="ORJ18609.1"/>
    </source>
</evidence>
<evidence type="ECO:0000256" key="2">
    <source>
        <dbReference type="SAM" id="SignalP"/>
    </source>
</evidence>
<feature type="compositionally biased region" description="Polar residues" evidence="1">
    <location>
        <begin position="444"/>
        <end position="453"/>
    </location>
</feature>
<dbReference type="EMBL" id="MRWD01000108">
    <property type="protein sequence ID" value="ORJ18609.1"/>
    <property type="molecule type" value="Genomic_DNA"/>
</dbReference>
<gene>
    <name evidence="3" type="ORF">BS639_24390</name>
</gene>
<feature type="signal peptide" evidence="2">
    <location>
        <begin position="1"/>
        <end position="20"/>
    </location>
</feature>
<name>A0ABX3TTR8_9GAMM</name>
<dbReference type="Proteomes" id="UP000192722">
    <property type="component" value="Unassembled WGS sequence"/>
</dbReference>